<dbReference type="KEGG" id="vg:16512910"/>
<accession>S4VV03</accession>
<reference evidence="2 3" key="1">
    <citation type="journal article" date="2013" name="Science">
        <title>Pandoraviruses: amoeba viruses with genomes up to 2.5 Mb reaching that of parasitic eukaryotes.</title>
        <authorList>
            <person name="Philippe N."/>
            <person name="Legendre M."/>
            <person name="Doutre G."/>
            <person name="Coute Y."/>
            <person name="Poirot O."/>
            <person name="Lescot M."/>
            <person name="Arslan D."/>
            <person name="Seltzer V."/>
            <person name="Bertaux L."/>
            <person name="Bruley C."/>
            <person name="Garin J."/>
            <person name="Claverie J.M."/>
            <person name="Abergel C."/>
        </authorList>
    </citation>
    <scope>NUCLEOTIDE SEQUENCE [LARGE SCALE GENOMIC DNA]</scope>
    <source>
        <strain evidence="2">Melbourne</strain>
    </source>
</reference>
<sequence>MHPTHSRRRRPSAPQRRVDGTQGADTAPIRGYKVLRADMTSLVDPSCAYAVGGTTTLPATALIQPGRTGLHYGCTPLDCAVDARVRGALARSFPPPVLAFVEVEALGIVVRDGGCLATDALKVVRRIATDEWRRMCTGTVVVRDADGSARIERYRESRLHSPPDPTLRCRSLPAIEWPDGRRVWYVDGLCHRCDCARDDPTCAGDACVRLPAVVEADGTRRWYARGLPADPRGSSHATDKDAPLSLFSLARWCATSSAGA</sequence>
<feature type="compositionally biased region" description="Basic residues" evidence="1">
    <location>
        <begin position="1"/>
        <end position="11"/>
    </location>
</feature>
<dbReference type="Proteomes" id="UP000201566">
    <property type="component" value="Segment"/>
</dbReference>
<dbReference type="GeneID" id="16512910"/>
<evidence type="ECO:0000313" key="3">
    <source>
        <dbReference type="Proteomes" id="UP000201566"/>
    </source>
</evidence>
<organism evidence="2 3">
    <name type="scientific">Pandoravirus dulcis</name>
    <dbReference type="NCBI Taxonomy" id="1349409"/>
    <lineage>
        <taxon>Viruses</taxon>
        <taxon>Pandoravirus</taxon>
    </lineage>
</organism>
<proteinExistence type="predicted"/>
<name>S4VV03_9VIRU</name>
<gene>
    <name evidence="2" type="ORF">pdul_cds_40</name>
</gene>
<dbReference type="RefSeq" id="YP_008318585.1">
    <property type="nucleotide sequence ID" value="NC_021858.1"/>
</dbReference>
<dbReference type="EMBL" id="KC977570">
    <property type="protein sequence ID" value="AGO81916.1"/>
    <property type="molecule type" value="Genomic_DNA"/>
</dbReference>
<protein>
    <submittedName>
        <fullName evidence="2">Uncharacterized protein</fullName>
    </submittedName>
</protein>
<feature type="region of interest" description="Disordered" evidence="1">
    <location>
        <begin position="1"/>
        <end position="25"/>
    </location>
</feature>
<evidence type="ECO:0000313" key="2">
    <source>
        <dbReference type="EMBL" id="AGO81916.1"/>
    </source>
</evidence>
<evidence type="ECO:0000256" key="1">
    <source>
        <dbReference type="SAM" id="MobiDB-lite"/>
    </source>
</evidence>